<keyword evidence="4" id="KW-1185">Reference proteome</keyword>
<sequence length="442" mass="49541">MRLSVILWYIGEMAQLPRSAAQDQKETKEQESIPQLAPASGSAVAANMIDSKVTPGKMEASKKRQSIQQKPTRPALPVVLFGYEGSTFTLKARLALRLKQIPYTFVAVPGMAPRPIFRDAFALPYRKVPVLAIGRDIYIDTYLILEILEQRFPAPEYPTLYPAAEDGRTNRALTRLLTAHWADRPLFRSTVGLMPPWLWRSPFGTDRGQLIGHPLDAEKLARKIPENLTNFDVHLNVIEDWLINAEQAQNKSQNKPWLLNTSKPSAADIAVWYQLKWGQDVARGQNTNVLAGCEPQKGEATTIPIDDVFNSTRYPSVWAWFERFATYVEVLPNLEKRSEDSNEALCAIKESELVKINHSEVQQIAPKLDNFSSIGLKRGAEVVVSPNDTGRADPTYGTLIDISAEQVVIQPGRVDGRPPDIQVRLHFPRVGFVIRPSNTSKL</sequence>
<dbReference type="Pfam" id="PF13417">
    <property type="entry name" value="GST_N_3"/>
    <property type="match status" value="1"/>
</dbReference>
<gene>
    <name evidence="3" type="ORF">IWZ03DRAFT_385122</name>
</gene>
<evidence type="ECO:0000256" key="1">
    <source>
        <dbReference type="SAM" id="MobiDB-lite"/>
    </source>
</evidence>
<evidence type="ECO:0000313" key="4">
    <source>
        <dbReference type="Proteomes" id="UP001363622"/>
    </source>
</evidence>
<feature type="region of interest" description="Disordered" evidence="1">
    <location>
        <begin position="20"/>
        <end position="44"/>
    </location>
</feature>
<dbReference type="Proteomes" id="UP001363622">
    <property type="component" value="Unassembled WGS sequence"/>
</dbReference>
<dbReference type="InterPro" id="IPR058268">
    <property type="entry name" value="DUF7962"/>
</dbReference>
<feature type="domain" description="GST N-terminal" evidence="2">
    <location>
        <begin position="76"/>
        <end position="156"/>
    </location>
</feature>
<name>A0ABR1KEM4_9PEZI</name>
<proteinExistence type="predicted"/>
<dbReference type="InterPro" id="IPR004045">
    <property type="entry name" value="Glutathione_S-Trfase_N"/>
</dbReference>
<dbReference type="PROSITE" id="PS50404">
    <property type="entry name" value="GST_NTER"/>
    <property type="match status" value="1"/>
</dbReference>
<evidence type="ECO:0000259" key="2">
    <source>
        <dbReference type="PROSITE" id="PS50404"/>
    </source>
</evidence>
<comment type="caution">
    <text evidence="3">The sequence shown here is derived from an EMBL/GenBank/DDBJ whole genome shotgun (WGS) entry which is preliminary data.</text>
</comment>
<dbReference type="Gene3D" id="3.40.30.110">
    <property type="match status" value="2"/>
</dbReference>
<dbReference type="InterPro" id="IPR036282">
    <property type="entry name" value="Glutathione-S-Trfase_C_sf"/>
</dbReference>
<accession>A0ABR1KEM4</accession>
<dbReference type="InterPro" id="IPR036249">
    <property type="entry name" value="Thioredoxin-like_sf"/>
</dbReference>
<dbReference type="SUPFAM" id="SSF47616">
    <property type="entry name" value="GST C-terminal domain-like"/>
    <property type="match status" value="1"/>
</dbReference>
<organism evidence="3 4">
    <name type="scientific">Phyllosticta citriasiana</name>
    <dbReference type="NCBI Taxonomy" id="595635"/>
    <lineage>
        <taxon>Eukaryota</taxon>
        <taxon>Fungi</taxon>
        <taxon>Dikarya</taxon>
        <taxon>Ascomycota</taxon>
        <taxon>Pezizomycotina</taxon>
        <taxon>Dothideomycetes</taxon>
        <taxon>Dothideomycetes incertae sedis</taxon>
        <taxon>Botryosphaeriales</taxon>
        <taxon>Phyllostictaceae</taxon>
        <taxon>Phyllosticta</taxon>
    </lineage>
</organism>
<reference evidence="3 4" key="1">
    <citation type="submission" date="2024-04" db="EMBL/GenBank/DDBJ databases">
        <title>Phyllosticta paracitricarpa is synonymous to the EU quarantine fungus P. citricarpa based on phylogenomic analyses.</title>
        <authorList>
            <consortium name="Lawrence Berkeley National Laboratory"/>
            <person name="Van Ingen-Buijs V.A."/>
            <person name="Van Westerhoven A.C."/>
            <person name="Haridas S."/>
            <person name="Skiadas P."/>
            <person name="Martin F."/>
            <person name="Groenewald J.Z."/>
            <person name="Crous P.W."/>
            <person name="Seidl M.F."/>
        </authorList>
    </citation>
    <scope>NUCLEOTIDE SEQUENCE [LARGE SCALE GENOMIC DNA]</scope>
    <source>
        <strain evidence="3 4">CBS 123371</strain>
    </source>
</reference>
<protein>
    <recommendedName>
        <fullName evidence="2">GST N-terminal domain-containing protein</fullName>
    </recommendedName>
</protein>
<dbReference type="EMBL" id="JBBPHU010000010">
    <property type="protein sequence ID" value="KAK7513199.1"/>
    <property type="molecule type" value="Genomic_DNA"/>
</dbReference>
<dbReference type="SUPFAM" id="SSF52833">
    <property type="entry name" value="Thioredoxin-like"/>
    <property type="match status" value="1"/>
</dbReference>
<evidence type="ECO:0000313" key="3">
    <source>
        <dbReference type="EMBL" id="KAK7513199.1"/>
    </source>
</evidence>
<dbReference type="Pfam" id="PF25907">
    <property type="entry name" value="DUF7962"/>
    <property type="match status" value="1"/>
</dbReference>
<dbReference type="CDD" id="cd00570">
    <property type="entry name" value="GST_N_family"/>
    <property type="match status" value="1"/>
</dbReference>